<dbReference type="EMBL" id="KV020448">
    <property type="protein sequence ID" value="KZV14517.1"/>
    <property type="molecule type" value="Genomic_DNA"/>
</dbReference>
<evidence type="ECO:0000256" key="3">
    <source>
        <dbReference type="SAM" id="Phobius"/>
    </source>
</evidence>
<feature type="transmembrane region" description="Helical" evidence="3">
    <location>
        <begin position="30"/>
        <end position="52"/>
    </location>
</feature>
<keyword evidence="1" id="KW-0175">Coiled coil</keyword>
<dbReference type="Proteomes" id="UP000250235">
    <property type="component" value="Unassembled WGS sequence"/>
</dbReference>
<evidence type="ECO:0000256" key="2">
    <source>
        <dbReference type="SAM" id="MobiDB-lite"/>
    </source>
</evidence>
<keyword evidence="5" id="KW-1185">Reference proteome</keyword>
<protein>
    <submittedName>
        <fullName evidence="4">Uncharacterized protein</fullName>
    </submittedName>
</protein>
<proteinExistence type="predicted"/>
<name>A0A2Z6ZZ54_9LAMI</name>
<reference evidence="4 5" key="1">
    <citation type="journal article" date="2015" name="Proc. Natl. Acad. Sci. U.S.A.">
        <title>The resurrection genome of Boea hygrometrica: A blueprint for survival of dehydration.</title>
        <authorList>
            <person name="Xiao L."/>
            <person name="Yang G."/>
            <person name="Zhang L."/>
            <person name="Yang X."/>
            <person name="Zhao S."/>
            <person name="Ji Z."/>
            <person name="Zhou Q."/>
            <person name="Hu M."/>
            <person name="Wang Y."/>
            <person name="Chen M."/>
            <person name="Xu Y."/>
            <person name="Jin H."/>
            <person name="Xiao X."/>
            <person name="Hu G."/>
            <person name="Bao F."/>
            <person name="Hu Y."/>
            <person name="Wan P."/>
            <person name="Li L."/>
            <person name="Deng X."/>
            <person name="Kuang T."/>
            <person name="Xiang C."/>
            <person name="Zhu J.K."/>
            <person name="Oliver M.J."/>
            <person name="He Y."/>
        </authorList>
    </citation>
    <scope>NUCLEOTIDE SEQUENCE [LARGE SCALE GENOMIC DNA]</scope>
    <source>
        <strain evidence="5">cv. XS01</strain>
    </source>
</reference>
<gene>
    <name evidence="4" type="ORF">F511_42846</name>
</gene>
<evidence type="ECO:0000256" key="1">
    <source>
        <dbReference type="SAM" id="Coils"/>
    </source>
</evidence>
<evidence type="ECO:0000313" key="5">
    <source>
        <dbReference type="Proteomes" id="UP000250235"/>
    </source>
</evidence>
<feature type="region of interest" description="Disordered" evidence="2">
    <location>
        <begin position="408"/>
        <end position="443"/>
    </location>
</feature>
<keyword evidence="3" id="KW-0472">Membrane</keyword>
<dbReference type="AlphaFoldDB" id="A0A2Z6ZZ54"/>
<organism evidence="4 5">
    <name type="scientific">Dorcoceras hygrometricum</name>
    <dbReference type="NCBI Taxonomy" id="472368"/>
    <lineage>
        <taxon>Eukaryota</taxon>
        <taxon>Viridiplantae</taxon>
        <taxon>Streptophyta</taxon>
        <taxon>Embryophyta</taxon>
        <taxon>Tracheophyta</taxon>
        <taxon>Spermatophyta</taxon>
        <taxon>Magnoliopsida</taxon>
        <taxon>eudicotyledons</taxon>
        <taxon>Gunneridae</taxon>
        <taxon>Pentapetalae</taxon>
        <taxon>asterids</taxon>
        <taxon>lamiids</taxon>
        <taxon>Lamiales</taxon>
        <taxon>Gesneriaceae</taxon>
        <taxon>Didymocarpoideae</taxon>
        <taxon>Trichosporeae</taxon>
        <taxon>Loxocarpinae</taxon>
        <taxon>Dorcoceras</taxon>
    </lineage>
</organism>
<keyword evidence="3" id="KW-0812">Transmembrane</keyword>
<accession>A0A2Z6ZZ54</accession>
<sequence>MGLRFPISRFITSFFQHIKVSPSQMAPNSYSFLLALAVLLSYYNIPLIPYVLMQLIQIKRLGPGNFYLSHKGNHTFIKGNPSSHKGWMSRFFYVKRVGRKRNPWRCDMYWRDNMYILTSLTPEWFPNLATFLVDMREKSYNAPELVKEDLMCHFGFSRKGVELVGDLSITASSLSRVITCYIKTYVVPELVSNACFSIAAERMGKTTLLRAMREDVEKGSSGAAAPPVKGEMVWGGEVIKRLTQYQREVNSTRQSFDEVMEHHTELEMQLEEVEATRAQDKRAAEAKKEALEAQLASEKAARAAEKEAFVGEKMELEAEIEATSAKRIAIEGKLVETKARAEEEVGHLRSEVAYAWGLGKEEFLKSSEFDDLCAKKSLAYFKICFASCVAQFRVNDYSKEEHPTPFHSVTWALEELSDDDEKADEEDEDEDDEGANPSSSPKQ</sequence>
<feature type="coiled-coil region" evidence="1">
    <location>
        <begin position="256"/>
        <end position="308"/>
    </location>
</feature>
<keyword evidence="3" id="KW-1133">Transmembrane helix</keyword>
<evidence type="ECO:0000313" key="4">
    <source>
        <dbReference type="EMBL" id="KZV14517.1"/>
    </source>
</evidence>
<feature type="compositionally biased region" description="Acidic residues" evidence="2">
    <location>
        <begin position="415"/>
        <end position="434"/>
    </location>
</feature>